<evidence type="ECO:0000313" key="2">
    <source>
        <dbReference type="EMBL" id="TXB70178.1"/>
    </source>
</evidence>
<evidence type="ECO:0000313" key="3">
    <source>
        <dbReference type="Proteomes" id="UP000321580"/>
    </source>
</evidence>
<reference evidence="2 3" key="1">
    <citation type="submission" date="2019-08" db="EMBL/GenBank/DDBJ databases">
        <title>Genome of Phaeodactylibacter luteus.</title>
        <authorList>
            <person name="Bowman J.P."/>
        </authorList>
    </citation>
    <scope>NUCLEOTIDE SEQUENCE [LARGE SCALE GENOMIC DNA]</scope>
    <source>
        <strain evidence="2 3">KCTC 42180</strain>
    </source>
</reference>
<gene>
    <name evidence="2" type="ORF">FRY97_00290</name>
</gene>
<name>A0A5C6S5S2_9BACT</name>
<proteinExistence type="predicted"/>
<organism evidence="2 3">
    <name type="scientific">Phaeodactylibacter luteus</name>
    <dbReference type="NCBI Taxonomy" id="1564516"/>
    <lineage>
        <taxon>Bacteria</taxon>
        <taxon>Pseudomonadati</taxon>
        <taxon>Bacteroidota</taxon>
        <taxon>Saprospiria</taxon>
        <taxon>Saprospirales</taxon>
        <taxon>Haliscomenobacteraceae</taxon>
        <taxon>Phaeodactylibacter</taxon>
    </lineage>
</organism>
<dbReference type="EMBL" id="VOOR01000001">
    <property type="protein sequence ID" value="TXB70178.1"/>
    <property type="molecule type" value="Genomic_DNA"/>
</dbReference>
<keyword evidence="3" id="KW-1185">Reference proteome</keyword>
<feature type="chain" id="PRO_5022907932" evidence="1">
    <location>
        <begin position="23"/>
        <end position="307"/>
    </location>
</feature>
<dbReference type="Proteomes" id="UP000321580">
    <property type="component" value="Unassembled WGS sequence"/>
</dbReference>
<dbReference type="RefSeq" id="WP_147165410.1">
    <property type="nucleotide sequence ID" value="NZ_VOOR01000001.1"/>
</dbReference>
<keyword evidence="1" id="KW-0732">Signal</keyword>
<accession>A0A5C6S5S2</accession>
<sequence length="307" mass="34225">MKKTLFLLASLCTAAVASSAQIEITGEQGSPPLGQPVPYTYIKNPGTGLPQGGTGQVWDFSHFLPCDDCLDASLYLPANEQEGLPEGTYQTKTKVYTLGHITPYTIFYHQNEEGDIYQVGASFPESILSMQAVSGHPMDQLTLTAQSKQTAILEMDYPLHYGKQWATESKDTFIFYIDAPSINIKRLPLHQWSSYTTQYEIIGSGQLTLPYWEDGQKSTHTYEALLLKYDPVSRLRFTSPAIPDEELAQLLSLAGVSLESENRCEAYKFYIREHPLPVLIFRACSGRGTTERASLQTSLSQFPPFAK</sequence>
<comment type="caution">
    <text evidence="2">The sequence shown here is derived from an EMBL/GenBank/DDBJ whole genome shotgun (WGS) entry which is preliminary data.</text>
</comment>
<protein>
    <submittedName>
        <fullName evidence="2">Uncharacterized protein</fullName>
    </submittedName>
</protein>
<feature type="signal peptide" evidence="1">
    <location>
        <begin position="1"/>
        <end position="22"/>
    </location>
</feature>
<evidence type="ECO:0000256" key="1">
    <source>
        <dbReference type="SAM" id="SignalP"/>
    </source>
</evidence>
<dbReference type="AlphaFoldDB" id="A0A5C6S5S2"/>